<name>A0A0S7YD99_UNCT6</name>
<evidence type="ECO:0000256" key="2">
    <source>
        <dbReference type="ARBA" id="ARBA00006386"/>
    </source>
</evidence>
<dbReference type="InterPro" id="IPR005524">
    <property type="entry name" value="DUF318"/>
</dbReference>
<feature type="transmembrane region" description="Helical" evidence="7">
    <location>
        <begin position="188"/>
        <end position="207"/>
    </location>
</feature>
<dbReference type="SUPFAM" id="SSF48371">
    <property type="entry name" value="ARM repeat"/>
    <property type="match status" value="1"/>
</dbReference>
<keyword evidence="5 7" id="KW-1133">Transmembrane helix</keyword>
<keyword evidence="3" id="KW-1003">Cell membrane</keyword>
<dbReference type="Gene3D" id="1.25.10.10">
    <property type="entry name" value="Leucine-rich Repeat Variant"/>
    <property type="match status" value="1"/>
</dbReference>
<evidence type="ECO:0000313" key="9">
    <source>
        <dbReference type="Proteomes" id="UP000051012"/>
    </source>
</evidence>
<evidence type="ECO:0000256" key="5">
    <source>
        <dbReference type="ARBA" id="ARBA00022989"/>
    </source>
</evidence>
<dbReference type="Pfam" id="PF13646">
    <property type="entry name" value="HEAT_2"/>
    <property type="match status" value="1"/>
</dbReference>
<feature type="transmembrane region" description="Helical" evidence="7">
    <location>
        <begin position="337"/>
        <end position="360"/>
    </location>
</feature>
<protein>
    <recommendedName>
        <fullName evidence="10">Permease</fullName>
    </recommendedName>
</protein>
<dbReference type="AlphaFoldDB" id="A0A0S7YD99"/>
<comment type="similarity">
    <text evidence="2">Belongs to the UPF0718 family.</text>
</comment>
<evidence type="ECO:0008006" key="10">
    <source>
        <dbReference type="Google" id="ProtNLM"/>
    </source>
</evidence>
<dbReference type="PANTHER" id="PTHR42775:SF1">
    <property type="entry name" value="PERMEASE RV2963-RELATED"/>
    <property type="match status" value="1"/>
</dbReference>
<dbReference type="EMBL" id="LJNI01000057">
    <property type="protein sequence ID" value="KPJ72753.1"/>
    <property type="molecule type" value="Genomic_DNA"/>
</dbReference>
<reference evidence="8 9" key="1">
    <citation type="journal article" date="2015" name="Microbiome">
        <title>Genomic resolution of linkages in carbon, nitrogen, and sulfur cycling among widespread estuary sediment bacteria.</title>
        <authorList>
            <person name="Baker B.J."/>
            <person name="Lazar C.S."/>
            <person name="Teske A.P."/>
            <person name="Dick G.J."/>
        </authorList>
    </citation>
    <scope>NUCLEOTIDE SEQUENCE [LARGE SCALE GENOMIC DNA]</scope>
    <source>
        <strain evidence="8">DG_78</strain>
    </source>
</reference>
<dbReference type="PROSITE" id="PS50077">
    <property type="entry name" value="HEAT_REPEAT"/>
    <property type="match status" value="1"/>
</dbReference>
<dbReference type="InterPro" id="IPR004155">
    <property type="entry name" value="PBS_lyase_HEAT"/>
</dbReference>
<feature type="transmembrane region" description="Helical" evidence="7">
    <location>
        <begin position="303"/>
        <end position="325"/>
    </location>
</feature>
<dbReference type="PANTHER" id="PTHR42775">
    <property type="entry name" value="PERMEASE RV2963-RELATED"/>
    <property type="match status" value="1"/>
</dbReference>
<dbReference type="SMART" id="SM00567">
    <property type="entry name" value="EZ_HEAT"/>
    <property type="match status" value="5"/>
</dbReference>
<comment type="subcellular location">
    <subcellularLocation>
        <location evidence="1">Cell membrane</location>
        <topology evidence="1">Multi-pass membrane protein</topology>
    </subcellularLocation>
</comment>
<evidence type="ECO:0000256" key="3">
    <source>
        <dbReference type="ARBA" id="ARBA00022475"/>
    </source>
</evidence>
<keyword evidence="6 7" id="KW-0472">Membrane</keyword>
<dbReference type="Pfam" id="PF03773">
    <property type="entry name" value="ArsP_1"/>
    <property type="match status" value="1"/>
</dbReference>
<accession>A0A0S7YD99</accession>
<keyword evidence="4 7" id="KW-0812">Transmembrane</keyword>
<feature type="transmembrane region" description="Helical" evidence="7">
    <location>
        <begin position="525"/>
        <end position="545"/>
    </location>
</feature>
<feature type="transmembrane region" description="Helical" evidence="7">
    <location>
        <begin position="455"/>
        <end position="476"/>
    </location>
</feature>
<proteinExistence type="inferred from homology"/>
<dbReference type="Proteomes" id="UP000051012">
    <property type="component" value="Unassembled WGS sequence"/>
</dbReference>
<evidence type="ECO:0000313" key="8">
    <source>
        <dbReference type="EMBL" id="KPJ72753.1"/>
    </source>
</evidence>
<dbReference type="InterPro" id="IPR011989">
    <property type="entry name" value="ARM-like"/>
</dbReference>
<evidence type="ECO:0000256" key="4">
    <source>
        <dbReference type="ARBA" id="ARBA00022692"/>
    </source>
</evidence>
<dbReference type="GO" id="GO:0005886">
    <property type="term" value="C:plasma membrane"/>
    <property type="evidence" value="ECO:0007669"/>
    <property type="project" value="UniProtKB-SubCell"/>
</dbReference>
<evidence type="ECO:0000256" key="1">
    <source>
        <dbReference type="ARBA" id="ARBA00004651"/>
    </source>
</evidence>
<evidence type="ECO:0000256" key="6">
    <source>
        <dbReference type="ARBA" id="ARBA00023136"/>
    </source>
</evidence>
<dbReference type="InterPro" id="IPR021133">
    <property type="entry name" value="HEAT_type_2"/>
</dbReference>
<gene>
    <name evidence="8" type="ORF">AMJ52_05345</name>
</gene>
<comment type="caution">
    <text evidence="8">The sequence shown here is derived from an EMBL/GenBank/DDBJ whole genome shotgun (WGS) entry which is preliminary data.</text>
</comment>
<dbReference type="InterPro" id="IPR016024">
    <property type="entry name" value="ARM-type_fold"/>
</dbReference>
<feature type="transmembrane region" description="Helical" evidence="7">
    <location>
        <begin position="429"/>
        <end position="449"/>
    </location>
</feature>
<feature type="transmembrane region" description="Helical" evidence="7">
    <location>
        <begin position="227"/>
        <end position="248"/>
    </location>
</feature>
<evidence type="ECO:0000256" key="7">
    <source>
        <dbReference type="SAM" id="Phobius"/>
    </source>
</evidence>
<feature type="transmembrane region" description="Helical" evidence="7">
    <location>
        <begin position="497"/>
        <end position="519"/>
    </location>
</feature>
<organism evidence="8 9">
    <name type="scientific">candidate division TA06 bacterium DG_78</name>
    <dbReference type="NCBI Taxonomy" id="1703772"/>
    <lineage>
        <taxon>Bacteria</taxon>
        <taxon>Bacteria division TA06</taxon>
    </lineage>
</organism>
<sequence length="546" mass="59958">MRLTTVLVLSSHGEKLEENAVNPLIQALKEPDEYQQRLITHTLSSMGEVTVEPLIELLKDERSDINKHVARALGATRSNKAVEPLINLLDDEDPDVRFAVVAALGVIGGEKAVDHLIKHLTDDDRNVKVASIRALGNIEDTRAAVPLNIALNDPDPLVRMEASEALGKLTGEACPLVTSLTRYDAVSYTWVIVLALVLLFALIGTKIKPIDRFLRKIFSRFALPVKLKWWIMVFLGIGALALFVWCYICKYGEGAAAFALQKPGFLPTLYLYSFRVFPFFIGGCILSGYILRFFSGRWRLPSNMLGSTTLGAVIPLCSCATIPMVRGMLAAKMPIRAAIAFLIATPILSPFIIFMSYGVIGLKFTLVRIISVFILAIVAGLFIEKVVGREEVEKDTDFQNLCKGCARASMVHDTTNSPLIIAWNQIRYLLKYMVLGVFLGALLEEYLPISIVAKYMNSSFLGLFAATTVGLPLYLCSGQEVLLLKPLMDMGLPLGHAIAFTIATNGICLTSIALLIGAIGKKTTTWLTILFWAGSFILGFLINLIL</sequence>
<feature type="transmembrane region" description="Helical" evidence="7">
    <location>
        <begin position="269"/>
        <end position="291"/>
    </location>
</feature>
<dbReference type="Pfam" id="PF03130">
    <property type="entry name" value="HEAT_PBS"/>
    <property type="match status" value="1"/>
</dbReference>
<dbReference type="InterPro" id="IPR053166">
    <property type="entry name" value="UPF0718_permease"/>
</dbReference>
<feature type="transmembrane region" description="Helical" evidence="7">
    <location>
        <begin position="366"/>
        <end position="383"/>
    </location>
</feature>